<gene>
    <name evidence="1" type="ORF">CYPRO_0991</name>
</gene>
<dbReference type="Gene3D" id="3.40.50.10770">
    <property type="entry name" value="Hypothetical protein VC1899 like domain (Restriction endonuclease-like)"/>
    <property type="match status" value="1"/>
</dbReference>
<organism evidence="1 2">
    <name type="scientific">Cyclonatronum proteinivorum</name>
    <dbReference type="NCBI Taxonomy" id="1457365"/>
    <lineage>
        <taxon>Bacteria</taxon>
        <taxon>Pseudomonadati</taxon>
        <taxon>Balneolota</taxon>
        <taxon>Balneolia</taxon>
        <taxon>Balneolales</taxon>
        <taxon>Cyclonatronaceae</taxon>
        <taxon>Cyclonatronum</taxon>
    </lineage>
</organism>
<dbReference type="AlphaFoldDB" id="A0A345UIG4"/>
<dbReference type="EMBL" id="CP027806">
    <property type="protein sequence ID" value="AXJ00266.1"/>
    <property type="molecule type" value="Genomic_DNA"/>
</dbReference>
<dbReference type="InterPro" id="IPR011335">
    <property type="entry name" value="Restrct_endonuc-II-like"/>
</dbReference>
<dbReference type="RefSeq" id="WP_114983554.1">
    <property type="nucleotide sequence ID" value="NZ_CP027806.1"/>
</dbReference>
<evidence type="ECO:0000313" key="1">
    <source>
        <dbReference type="EMBL" id="AXJ00266.1"/>
    </source>
</evidence>
<name>A0A345UIG4_9BACT</name>
<evidence type="ECO:0000313" key="2">
    <source>
        <dbReference type="Proteomes" id="UP000254808"/>
    </source>
</evidence>
<reference evidence="1 2" key="1">
    <citation type="submission" date="2018-03" db="EMBL/GenBank/DDBJ databases">
        <title>Phenotypic and genomic properties of Cyclonatronum proteinivorum gen. nov., sp. nov., a haloalkaliphilic bacteroidete from soda lakes possessing Na+-translocating rhodopsin.</title>
        <authorList>
            <person name="Toshchakov S.V."/>
            <person name="Korzhenkov A."/>
            <person name="Samarov N.I."/>
            <person name="Kublanov I.V."/>
            <person name="Muntyan M.S."/>
            <person name="Sorokin D.Y."/>
        </authorList>
    </citation>
    <scope>NUCLEOTIDE SEQUENCE [LARGE SCALE GENOMIC DNA]</scope>
    <source>
        <strain evidence="1 2">Omega</strain>
    </source>
</reference>
<sequence>MQTLVCLLASAADTEVNFEAALEVNPHTVVICHTRESGADAIALQSKIRDALGAETQLVPVPAFDLDAIQDIAEQLFMSLQNRQSVLHYTGGTKPMAIGFFEEFRGGGCTLLYTDLKSRTLWWRGPEGFYQKPMQVR</sequence>
<dbReference type="Proteomes" id="UP000254808">
    <property type="component" value="Chromosome"/>
</dbReference>
<proteinExistence type="predicted"/>
<dbReference type="KEGG" id="cprv:CYPRO_0991"/>
<protein>
    <submittedName>
        <fullName evidence="1">Uncharacterized protein</fullName>
    </submittedName>
</protein>
<accession>A0A345UIG4</accession>
<dbReference type="SUPFAM" id="SSF52980">
    <property type="entry name" value="Restriction endonuclease-like"/>
    <property type="match status" value="1"/>
</dbReference>
<keyword evidence="2" id="KW-1185">Reference proteome</keyword>
<dbReference type="OrthoDB" id="8477283at2"/>